<dbReference type="InterPro" id="IPR013103">
    <property type="entry name" value="RVT_2"/>
</dbReference>
<protein>
    <recommendedName>
        <fullName evidence="1">Reverse transcriptase Ty1/copia-type domain-containing protein</fullName>
    </recommendedName>
</protein>
<gene>
    <name evidence="2" type="ORF">A2U01_0000327</name>
</gene>
<dbReference type="PANTHER" id="PTHR11439">
    <property type="entry name" value="GAG-POL-RELATED RETROTRANSPOSON"/>
    <property type="match status" value="1"/>
</dbReference>
<dbReference type="Proteomes" id="UP000265520">
    <property type="component" value="Unassembled WGS sequence"/>
</dbReference>
<feature type="domain" description="Reverse transcriptase Ty1/copia-type" evidence="1">
    <location>
        <begin position="61"/>
        <end position="140"/>
    </location>
</feature>
<dbReference type="CDD" id="cd09272">
    <property type="entry name" value="RNase_HI_RT_Ty1"/>
    <property type="match status" value="1"/>
</dbReference>
<evidence type="ECO:0000313" key="2">
    <source>
        <dbReference type="EMBL" id="MCH79575.1"/>
    </source>
</evidence>
<evidence type="ECO:0000259" key="1">
    <source>
        <dbReference type="Pfam" id="PF07727"/>
    </source>
</evidence>
<sequence length="283" mass="31678">MNHPILVKLFNMICWKQAMNDELHALHLNNTGSSQNFPKVRNLSDVNGCIKLNIKPMVILKDIKLDAIILAGNDIGEITGIKSFLHRSFRINDLGNLKYFLGLEISRSKTGIHLCQRKYALDVLSDTGLLASKQASTPMQRGTKLSQDSGTQLTDPESYRRLVGKLIYLTNTRPDISYSVPQLSQIMNKPTTLHHEAAIRVLRYIKSSPVLGLFFPSNFHLQLKGFCDSDWATCPDSRKSISGYCIFLGESLISWKSKKQATVSKSSSEAEYHAMASTVCELQ</sequence>
<dbReference type="SUPFAM" id="SSF56672">
    <property type="entry name" value="DNA/RNA polymerases"/>
    <property type="match status" value="1"/>
</dbReference>
<dbReference type="InterPro" id="IPR043502">
    <property type="entry name" value="DNA/RNA_pol_sf"/>
</dbReference>
<dbReference type="Pfam" id="PF07727">
    <property type="entry name" value="RVT_2"/>
    <property type="match status" value="1"/>
</dbReference>
<organism evidence="2 3">
    <name type="scientific">Trifolium medium</name>
    <dbReference type="NCBI Taxonomy" id="97028"/>
    <lineage>
        <taxon>Eukaryota</taxon>
        <taxon>Viridiplantae</taxon>
        <taxon>Streptophyta</taxon>
        <taxon>Embryophyta</taxon>
        <taxon>Tracheophyta</taxon>
        <taxon>Spermatophyta</taxon>
        <taxon>Magnoliopsida</taxon>
        <taxon>eudicotyledons</taxon>
        <taxon>Gunneridae</taxon>
        <taxon>Pentapetalae</taxon>
        <taxon>rosids</taxon>
        <taxon>fabids</taxon>
        <taxon>Fabales</taxon>
        <taxon>Fabaceae</taxon>
        <taxon>Papilionoideae</taxon>
        <taxon>50 kb inversion clade</taxon>
        <taxon>NPAAA clade</taxon>
        <taxon>Hologalegina</taxon>
        <taxon>IRL clade</taxon>
        <taxon>Trifolieae</taxon>
        <taxon>Trifolium</taxon>
    </lineage>
</organism>
<reference evidence="2 3" key="1">
    <citation type="journal article" date="2018" name="Front. Plant Sci.">
        <title>Red Clover (Trifolium pratense) and Zigzag Clover (T. medium) - A Picture of Genomic Similarities and Differences.</title>
        <authorList>
            <person name="Dluhosova J."/>
            <person name="Istvanek J."/>
            <person name="Nedelnik J."/>
            <person name="Repkova J."/>
        </authorList>
    </citation>
    <scope>NUCLEOTIDE SEQUENCE [LARGE SCALE GENOMIC DNA]</scope>
    <source>
        <strain evidence="3">cv. 10/8</strain>
        <tissue evidence="2">Leaf</tissue>
    </source>
</reference>
<evidence type="ECO:0000313" key="3">
    <source>
        <dbReference type="Proteomes" id="UP000265520"/>
    </source>
</evidence>
<accession>A0A392LXH5</accession>
<name>A0A392LXH5_9FABA</name>
<dbReference type="PANTHER" id="PTHR11439:SF470">
    <property type="entry name" value="CYSTEINE-RICH RLK (RECEPTOR-LIKE PROTEIN KINASE) 8"/>
    <property type="match status" value="1"/>
</dbReference>
<keyword evidence="3" id="KW-1185">Reference proteome</keyword>
<dbReference type="EMBL" id="LXQA010000201">
    <property type="protein sequence ID" value="MCH79575.1"/>
    <property type="molecule type" value="Genomic_DNA"/>
</dbReference>
<comment type="caution">
    <text evidence="2">The sequence shown here is derived from an EMBL/GenBank/DDBJ whole genome shotgun (WGS) entry which is preliminary data.</text>
</comment>
<proteinExistence type="predicted"/>
<dbReference type="AlphaFoldDB" id="A0A392LXH5"/>